<keyword evidence="1" id="KW-0732">Signal</keyword>
<dbReference type="InterPro" id="IPR021055">
    <property type="entry name" value="T4BSS_IcmL/DotI"/>
</dbReference>
<protein>
    <submittedName>
        <fullName evidence="2">DotI/IcmL/TraM family protein</fullName>
    </submittedName>
</protein>
<organism evidence="2 3">
    <name type="scientific">Legionella dresdenensis</name>
    <dbReference type="NCBI Taxonomy" id="450200"/>
    <lineage>
        <taxon>Bacteria</taxon>
        <taxon>Pseudomonadati</taxon>
        <taxon>Pseudomonadota</taxon>
        <taxon>Gammaproteobacteria</taxon>
        <taxon>Legionellales</taxon>
        <taxon>Legionellaceae</taxon>
        <taxon>Legionella</taxon>
    </lineage>
</organism>
<dbReference type="RefSeq" id="WP_382342144.1">
    <property type="nucleotide sequence ID" value="NZ_JBHSAB010000010.1"/>
</dbReference>
<evidence type="ECO:0000313" key="3">
    <source>
        <dbReference type="Proteomes" id="UP001595758"/>
    </source>
</evidence>
<dbReference type="Proteomes" id="UP001595758">
    <property type="component" value="Unassembled WGS sequence"/>
</dbReference>
<keyword evidence="3" id="KW-1185">Reference proteome</keyword>
<accession>A0ABV8CFB6</accession>
<dbReference type="EMBL" id="JBHSAB010000010">
    <property type="protein sequence ID" value="MFC3908656.1"/>
    <property type="molecule type" value="Genomic_DNA"/>
</dbReference>
<feature type="signal peptide" evidence="1">
    <location>
        <begin position="1"/>
        <end position="22"/>
    </location>
</feature>
<gene>
    <name evidence="2" type="ORF">ACFORL_06145</name>
</gene>
<comment type="caution">
    <text evidence="2">The sequence shown here is derived from an EMBL/GenBank/DDBJ whole genome shotgun (WGS) entry which is preliminary data.</text>
</comment>
<dbReference type="Pfam" id="PF11393">
    <property type="entry name" value="T4BSS_DotI_IcmL"/>
    <property type="match status" value="1"/>
</dbReference>
<reference evidence="3" key="1">
    <citation type="journal article" date="2019" name="Int. J. Syst. Evol. Microbiol.">
        <title>The Global Catalogue of Microorganisms (GCM) 10K type strain sequencing project: providing services to taxonomists for standard genome sequencing and annotation.</title>
        <authorList>
            <consortium name="The Broad Institute Genomics Platform"/>
            <consortium name="The Broad Institute Genome Sequencing Center for Infectious Disease"/>
            <person name="Wu L."/>
            <person name="Ma J."/>
        </authorList>
    </citation>
    <scope>NUCLEOTIDE SEQUENCE [LARGE SCALE GENOMIC DNA]</scope>
    <source>
        <strain evidence="3">CCUG 59858</strain>
    </source>
</reference>
<sequence length="145" mass="16401">MKKSVCIALVFLFFITPAINSAGPQDVISWTEQTLSNTLALDYNNIDQQLEAVKSHYTVNAWEALGTFFNQGVSTIRSQKLVLHPEALAPAQIEAEGDYSGIHYWRINQDYYIPEVNMTVRFSAIVIRATNPPYIIQSLDMTKKM</sequence>
<evidence type="ECO:0000313" key="2">
    <source>
        <dbReference type="EMBL" id="MFC3908656.1"/>
    </source>
</evidence>
<name>A0ABV8CFB6_9GAMM</name>
<evidence type="ECO:0000256" key="1">
    <source>
        <dbReference type="SAM" id="SignalP"/>
    </source>
</evidence>
<proteinExistence type="predicted"/>
<feature type="chain" id="PRO_5045455941" evidence="1">
    <location>
        <begin position="23"/>
        <end position="145"/>
    </location>
</feature>